<dbReference type="Proteomes" id="UP000294829">
    <property type="component" value="Unassembled WGS sequence"/>
</dbReference>
<name>A0A4R5W0L4_9BURK</name>
<feature type="domain" description="VOC" evidence="1">
    <location>
        <begin position="2"/>
        <end position="127"/>
    </location>
</feature>
<dbReference type="AlphaFoldDB" id="A0A4R5W0L4"/>
<gene>
    <name evidence="2" type="ORF">E2I14_11190</name>
</gene>
<dbReference type="InterPro" id="IPR050383">
    <property type="entry name" value="GlyoxalaseI/FosfomycinResist"/>
</dbReference>
<dbReference type="InterPro" id="IPR037523">
    <property type="entry name" value="VOC_core"/>
</dbReference>
<proteinExistence type="predicted"/>
<keyword evidence="3" id="KW-1185">Reference proteome</keyword>
<dbReference type="InterPro" id="IPR029068">
    <property type="entry name" value="Glyas_Bleomycin-R_OHBP_Dase"/>
</dbReference>
<dbReference type="PANTHER" id="PTHR21366:SF22">
    <property type="entry name" value="VOC DOMAIN-CONTAINING PROTEIN"/>
    <property type="match status" value="1"/>
</dbReference>
<evidence type="ECO:0000313" key="2">
    <source>
        <dbReference type="EMBL" id="TDK65513.1"/>
    </source>
</evidence>
<dbReference type="SUPFAM" id="SSF54593">
    <property type="entry name" value="Glyoxalase/Bleomycin resistance protein/Dihydroxybiphenyl dioxygenase"/>
    <property type="match status" value="1"/>
</dbReference>
<dbReference type="CDD" id="cd07264">
    <property type="entry name" value="VOC_like"/>
    <property type="match status" value="1"/>
</dbReference>
<evidence type="ECO:0000313" key="3">
    <source>
        <dbReference type="Proteomes" id="UP000294829"/>
    </source>
</evidence>
<dbReference type="PROSITE" id="PS51819">
    <property type="entry name" value="VOC"/>
    <property type="match status" value="1"/>
</dbReference>
<evidence type="ECO:0000259" key="1">
    <source>
        <dbReference type="PROSITE" id="PS51819"/>
    </source>
</evidence>
<accession>A0A4R5W0L4</accession>
<sequence length="130" mass="13956">MKFGYTIIYVTSVPDTLAFYDKAFGFKTRFLHESNMYGELDTGETALAFASLEMGDMNLGDQFLPVQASGKPFGIELAFVAEDVDAAFKQAVDAGATAIKPPTAKPWGQTVAYVRSLEGSLIELCSPIGG</sequence>
<dbReference type="Pfam" id="PF00903">
    <property type="entry name" value="Glyoxalase"/>
    <property type="match status" value="1"/>
</dbReference>
<dbReference type="RefSeq" id="WP_133328490.1">
    <property type="nucleotide sequence ID" value="NZ_SMYL01000005.1"/>
</dbReference>
<organism evidence="2 3">
    <name type="scientific">Sapientia aquatica</name>
    <dbReference type="NCBI Taxonomy" id="1549640"/>
    <lineage>
        <taxon>Bacteria</taxon>
        <taxon>Pseudomonadati</taxon>
        <taxon>Pseudomonadota</taxon>
        <taxon>Betaproteobacteria</taxon>
        <taxon>Burkholderiales</taxon>
        <taxon>Oxalobacteraceae</taxon>
        <taxon>Sapientia</taxon>
    </lineage>
</organism>
<dbReference type="PANTHER" id="PTHR21366">
    <property type="entry name" value="GLYOXALASE FAMILY PROTEIN"/>
    <property type="match status" value="1"/>
</dbReference>
<dbReference type="OrthoDB" id="9798430at2"/>
<dbReference type="InterPro" id="IPR004360">
    <property type="entry name" value="Glyas_Fos-R_dOase_dom"/>
</dbReference>
<comment type="caution">
    <text evidence="2">The sequence shown here is derived from an EMBL/GenBank/DDBJ whole genome shotgun (WGS) entry which is preliminary data.</text>
</comment>
<protein>
    <submittedName>
        <fullName evidence="2">VOC family protein</fullName>
    </submittedName>
</protein>
<reference evidence="2 3" key="1">
    <citation type="submission" date="2019-03" db="EMBL/GenBank/DDBJ databases">
        <title>Sapientia aquatica gen. nov., sp. nov., isolated from a crater lake.</title>
        <authorList>
            <person name="Felfoldi T."/>
            <person name="Szabo A."/>
            <person name="Toth E."/>
            <person name="Schumann P."/>
            <person name="Keki Z."/>
            <person name="Marialigeti K."/>
            <person name="Mathe I."/>
        </authorList>
    </citation>
    <scope>NUCLEOTIDE SEQUENCE [LARGE SCALE GENOMIC DNA]</scope>
    <source>
        <strain evidence="2 3">SA-152</strain>
    </source>
</reference>
<dbReference type="EMBL" id="SMYL01000005">
    <property type="protein sequence ID" value="TDK65513.1"/>
    <property type="molecule type" value="Genomic_DNA"/>
</dbReference>
<dbReference type="Gene3D" id="3.10.180.10">
    <property type="entry name" value="2,3-Dihydroxybiphenyl 1,2-Dioxygenase, domain 1"/>
    <property type="match status" value="1"/>
</dbReference>